<dbReference type="EMBL" id="JBHSMS010000054">
    <property type="protein sequence ID" value="MFC5512788.1"/>
    <property type="molecule type" value="Genomic_DNA"/>
</dbReference>
<keyword evidence="2" id="KW-1185">Reference proteome</keyword>
<organism evidence="1 2">
    <name type="scientific">Massilia jejuensis</name>
    <dbReference type="NCBI Taxonomy" id="648894"/>
    <lineage>
        <taxon>Bacteria</taxon>
        <taxon>Pseudomonadati</taxon>
        <taxon>Pseudomonadota</taxon>
        <taxon>Betaproteobacteria</taxon>
        <taxon>Burkholderiales</taxon>
        <taxon>Oxalobacteraceae</taxon>
        <taxon>Telluria group</taxon>
        <taxon>Massilia</taxon>
    </lineage>
</organism>
<name>A0ABW0PKD9_9BURK</name>
<accession>A0ABW0PKD9</accession>
<sequence>MKTPKKLFRVTIGWNPSDASEGDFSELVWAKDEESAKYELARRMSFECVRELTPKERRMDVEDIVYGAGPYCVEDVVAQLPSLLTTLLAGPRLALTLKRARALQEIFKILKRIGVRTPLDA</sequence>
<evidence type="ECO:0000313" key="2">
    <source>
        <dbReference type="Proteomes" id="UP001596031"/>
    </source>
</evidence>
<dbReference type="Proteomes" id="UP001596031">
    <property type="component" value="Unassembled WGS sequence"/>
</dbReference>
<reference evidence="2" key="1">
    <citation type="journal article" date="2019" name="Int. J. Syst. Evol. Microbiol.">
        <title>The Global Catalogue of Microorganisms (GCM) 10K type strain sequencing project: providing services to taxonomists for standard genome sequencing and annotation.</title>
        <authorList>
            <consortium name="The Broad Institute Genomics Platform"/>
            <consortium name="The Broad Institute Genome Sequencing Center for Infectious Disease"/>
            <person name="Wu L."/>
            <person name="Ma J."/>
        </authorList>
    </citation>
    <scope>NUCLEOTIDE SEQUENCE [LARGE SCALE GENOMIC DNA]</scope>
    <source>
        <strain evidence="2">CCUG 38813</strain>
    </source>
</reference>
<comment type="caution">
    <text evidence="1">The sequence shown here is derived from an EMBL/GenBank/DDBJ whole genome shotgun (WGS) entry which is preliminary data.</text>
</comment>
<gene>
    <name evidence="1" type="ORF">ACFPOU_16920</name>
</gene>
<proteinExistence type="predicted"/>
<evidence type="ECO:0000313" key="1">
    <source>
        <dbReference type="EMBL" id="MFC5512788.1"/>
    </source>
</evidence>
<dbReference type="RefSeq" id="WP_379723725.1">
    <property type="nucleotide sequence ID" value="NZ_JBHSMS010000054.1"/>
</dbReference>
<protein>
    <submittedName>
        <fullName evidence="1">Uncharacterized protein</fullName>
    </submittedName>
</protein>